<feature type="compositionally biased region" description="Pro residues" evidence="3">
    <location>
        <begin position="65"/>
        <end position="74"/>
    </location>
</feature>
<dbReference type="PANTHER" id="PTHR11360:SF315">
    <property type="entry name" value="TRANSPORTER MCH2-RELATED"/>
    <property type="match status" value="1"/>
</dbReference>
<feature type="transmembrane region" description="Helical" evidence="4">
    <location>
        <begin position="444"/>
        <end position="464"/>
    </location>
</feature>
<dbReference type="Proteomes" id="UP000182444">
    <property type="component" value="Chromosome 1F"/>
</dbReference>
<dbReference type="Pfam" id="PF07690">
    <property type="entry name" value="MFS_1"/>
    <property type="match status" value="1"/>
</dbReference>
<keyword evidence="4" id="KW-0472">Membrane</keyword>
<dbReference type="Proteomes" id="UP000256601">
    <property type="component" value="Unassembled WGS sequence"/>
</dbReference>
<dbReference type="RefSeq" id="XP_505875.1">
    <property type="nucleotide sequence ID" value="XM_505875.1"/>
</dbReference>
<feature type="compositionally biased region" description="Basic and acidic residues" evidence="3">
    <location>
        <begin position="52"/>
        <end position="64"/>
    </location>
</feature>
<feature type="transmembrane region" description="Helical" evidence="4">
    <location>
        <begin position="213"/>
        <end position="232"/>
    </location>
</feature>
<feature type="transmembrane region" description="Helical" evidence="4">
    <location>
        <begin position="244"/>
        <end position="264"/>
    </location>
</feature>
<dbReference type="SUPFAM" id="SSF103473">
    <property type="entry name" value="MFS general substrate transporter"/>
    <property type="match status" value="1"/>
</dbReference>
<comment type="subcellular location">
    <subcellularLocation>
        <location evidence="1">Membrane</location>
        <topology evidence="1">Multi-pass membrane protein</topology>
    </subcellularLocation>
</comment>
<feature type="transmembrane region" description="Helical" evidence="4">
    <location>
        <begin position="408"/>
        <end position="432"/>
    </location>
</feature>
<dbReference type="VEuPathDB" id="FungiDB:YALI1_F32948g"/>
<comment type="similarity">
    <text evidence="2">Belongs to the major facilitator superfamily. Monocarboxylate porter (TC 2.A.1.13) family.</text>
</comment>
<feature type="transmembrane region" description="Helical" evidence="4">
    <location>
        <begin position="353"/>
        <end position="372"/>
    </location>
</feature>
<accession>A0A1D8NPZ2</accession>
<dbReference type="InterPro" id="IPR050327">
    <property type="entry name" value="Proton-linked_MCT"/>
</dbReference>
<evidence type="ECO:0000313" key="7">
    <source>
        <dbReference type="EMBL" id="RDW26046.1"/>
    </source>
</evidence>
<evidence type="ECO:0000259" key="5">
    <source>
        <dbReference type="PROSITE" id="PS50850"/>
    </source>
</evidence>
<feature type="transmembrane region" description="Helical" evidence="4">
    <location>
        <begin position="378"/>
        <end position="396"/>
    </location>
</feature>
<evidence type="ECO:0000256" key="2">
    <source>
        <dbReference type="ARBA" id="ARBA00006727"/>
    </source>
</evidence>
<dbReference type="EMBL" id="KZ858988">
    <property type="protein sequence ID" value="RDW26046.1"/>
    <property type="molecule type" value="Genomic_DNA"/>
</dbReference>
<proteinExistence type="inferred from homology"/>
<evidence type="ECO:0000256" key="3">
    <source>
        <dbReference type="SAM" id="MobiDB-lite"/>
    </source>
</evidence>
<gene>
    <name evidence="7" type="ORF">B0I71DRAFT_131553</name>
    <name evidence="6" type="ORF">YALI1_F32948g</name>
</gene>
<feature type="transmembrane region" description="Helical" evidence="4">
    <location>
        <begin position="83"/>
        <end position="113"/>
    </location>
</feature>
<feature type="transmembrane region" description="Helical" evidence="4">
    <location>
        <begin position="284"/>
        <end position="307"/>
    </location>
</feature>
<feature type="region of interest" description="Disordered" evidence="3">
    <location>
        <begin position="52"/>
        <end position="74"/>
    </location>
</feature>
<keyword evidence="4" id="KW-1133">Transmembrane helix</keyword>
<feature type="transmembrane region" description="Helical" evidence="4">
    <location>
        <begin position="186"/>
        <end position="207"/>
    </location>
</feature>
<dbReference type="OMA" id="SMPQVHI"/>
<dbReference type="KEGG" id="yli:2907791"/>
<sequence>MSSSSSIAGISVKSVGDKHEVVFSGDVVDDDVVLPTISNQLDRVMSVMSEKFPEKGPEDVEEKPAAPPSPFPPGFRPPPDGGYGWVSVGCALAINATSWGVNSSFAVFLAHYLRYQTFAGATATDYAFVGGLALGTGFLFAPLYIKVTQYVDLRILLFIGACMQTGSQISASFAKEIWHLYLSQGLLQGLSLCVLFVPTINIVPMWFLKKRSLANGLSVAGSGVGGVLFILTTQRWINIWGLEWAFRATGIMTFVINTCAAILIREPNPGFKMKFPCFNYKLFFHYECALIFAWGFFSLAGYIVMLYSVSASGLAIGLTNDQATNISAIMSGSMAIGRPLVGYLSDKFGRINMTLVAAALIVIFDLCIWLPATSYGVYIFYAVFNGLIVGTVWVAVGPIGAEVGGLQLLPTLAGMIFTVFSIPAFFSEVIALKIRRNNPTKPFVWTQVFAAFAFIFSAICLLFLREVRVRKALAKQREESPDTAPMPTFWQRFFSRGKY</sequence>
<dbReference type="InterPro" id="IPR011701">
    <property type="entry name" value="MFS"/>
</dbReference>
<evidence type="ECO:0000256" key="1">
    <source>
        <dbReference type="ARBA" id="ARBA00004141"/>
    </source>
</evidence>
<dbReference type="AlphaFoldDB" id="A0A1D8NPZ2"/>
<dbReference type="eggNOG" id="KOG2504">
    <property type="taxonomic scope" value="Eukaryota"/>
</dbReference>
<dbReference type="PANTHER" id="PTHR11360">
    <property type="entry name" value="MONOCARBOXYLATE TRANSPORTER"/>
    <property type="match status" value="1"/>
</dbReference>
<dbReference type="GO" id="GO:0022857">
    <property type="term" value="F:transmembrane transporter activity"/>
    <property type="evidence" value="ECO:0007669"/>
    <property type="project" value="InterPro"/>
</dbReference>
<organism evidence="6 8">
    <name type="scientific">Yarrowia lipolytica</name>
    <name type="common">Candida lipolytica</name>
    <dbReference type="NCBI Taxonomy" id="4952"/>
    <lineage>
        <taxon>Eukaryota</taxon>
        <taxon>Fungi</taxon>
        <taxon>Dikarya</taxon>
        <taxon>Ascomycota</taxon>
        <taxon>Saccharomycotina</taxon>
        <taxon>Dipodascomycetes</taxon>
        <taxon>Dipodascales</taxon>
        <taxon>Dipodascales incertae sedis</taxon>
        <taxon>Yarrowia</taxon>
    </lineage>
</organism>
<protein>
    <submittedName>
        <fullName evidence="7">Major facilitator superfamily domain-containing protein</fullName>
    </submittedName>
</protein>
<feature type="transmembrane region" description="Helical" evidence="4">
    <location>
        <begin position="125"/>
        <end position="145"/>
    </location>
</feature>
<keyword evidence="4" id="KW-0812">Transmembrane</keyword>
<name>A0A1D8NPZ2_YARLL</name>
<dbReference type="EMBL" id="CP017558">
    <property type="protein sequence ID" value="AOW07699.1"/>
    <property type="molecule type" value="Genomic_DNA"/>
</dbReference>
<reference evidence="7 9" key="2">
    <citation type="submission" date="2018-07" db="EMBL/GenBank/DDBJ databases">
        <title>Draft Genome Assemblies for Five Robust Yarrowia lipolytica Strains Exhibiting High Lipid Production and Pentose Sugar Utilization and Sugar Alcohol Secretion from Undetoxified Lignocellulosic Biomass Hydrolysates.</title>
        <authorList>
            <consortium name="DOE Joint Genome Institute"/>
            <person name="Walker C."/>
            <person name="Ryu S."/>
            <person name="Na H."/>
            <person name="Zane M."/>
            <person name="LaButti K."/>
            <person name="Lipzen A."/>
            <person name="Haridas S."/>
            <person name="Barry K."/>
            <person name="Grigoriev I.V."/>
            <person name="Quarterman J."/>
            <person name="Slininger P."/>
            <person name="Dien B."/>
            <person name="Trinh C.T."/>
        </authorList>
    </citation>
    <scope>NUCLEOTIDE SEQUENCE [LARGE SCALE GENOMIC DNA]</scope>
    <source>
        <strain evidence="7 9">YB392</strain>
    </source>
</reference>
<evidence type="ECO:0000313" key="8">
    <source>
        <dbReference type="Proteomes" id="UP000182444"/>
    </source>
</evidence>
<dbReference type="OrthoDB" id="2213137at2759"/>
<dbReference type="VEuPathDB" id="FungiDB:YALI0_F25619g"/>
<evidence type="ECO:0000313" key="9">
    <source>
        <dbReference type="Proteomes" id="UP000256601"/>
    </source>
</evidence>
<dbReference type="InterPro" id="IPR036259">
    <property type="entry name" value="MFS_trans_sf"/>
</dbReference>
<reference evidence="6 8" key="1">
    <citation type="journal article" date="2016" name="PLoS ONE">
        <title>Sequence Assembly of Yarrowia lipolytica Strain W29/CLIB89 Shows Transposable Element Diversity.</title>
        <authorList>
            <person name="Magnan C."/>
            <person name="Yu J."/>
            <person name="Chang I."/>
            <person name="Jahn E."/>
            <person name="Kanomata Y."/>
            <person name="Wu J."/>
            <person name="Zeller M."/>
            <person name="Oakes M."/>
            <person name="Baldi P."/>
            <person name="Sandmeyer S."/>
        </authorList>
    </citation>
    <scope>NUCLEOTIDE SEQUENCE [LARGE SCALE GENOMIC DNA]</scope>
    <source>
        <strain evidence="6">CLIB89</strain>
        <strain evidence="8">CLIB89(W29)</strain>
    </source>
</reference>
<dbReference type="PROSITE" id="PS50850">
    <property type="entry name" value="MFS"/>
    <property type="match status" value="1"/>
</dbReference>
<dbReference type="Gene3D" id="1.20.1250.20">
    <property type="entry name" value="MFS general substrate transporter like domains"/>
    <property type="match status" value="2"/>
</dbReference>
<dbReference type="InterPro" id="IPR020846">
    <property type="entry name" value="MFS_dom"/>
</dbReference>
<evidence type="ECO:0000313" key="6">
    <source>
        <dbReference type="EMBL" id="AOW07699.1"/>
    </source>
</evidence>
<dbReference type="GeneID" id="2907791"/>
<dbReference type="GO" id="GO:0016020">
    <property type="term" value="C:membrane"/>
    <property type="evidence" value="ECO:0007669"/>
    <property type="project" value="UniProtKB-SubCell"/>
</dbReference>
<feature type="domain" description="Major facilitator superfamily (MFS) profile" evidence="5">
    <location>
        <begin position="287"/>
        <end position="499"/>
    </location>
</feature>
<evidence type="ECO:0000256" key="4">
    <source>
        <dbReference type="SAM" id="Phobius"/>
    </source>
</evidence>